<dbReference type="AlphaFoldDB" id="A0A8H4R016"/>
<reference evidence="9 10" key="1">
    <citation type="submission" date="2019-12" db="EMBL/GenBank/DDBJ databases">
        <authorList>
            <person name="Floudas D."/>
            <person name="Bentzer J."/>
            <person name="Ahren D."/>
            <person name="Johansson T."/>
            <person name="Persson P."/>
            <person name="Tunlid A."/>
        </authorList>
    </citation>
    <scope>NUCLEOTIDE SEQUENCE [LARGE SCALE GENOMIC DNA]</scope>
    <source>
        <strain evidence="9 10">CBS 102.39</strain>
    </source>
</reference>
<sequence>MSDLLGGDFSSSFATNDNDEIDFDRAASAFPDISLDGSSDIPSVPAAAGRSNSGFSFEDFEDPIATQQSSSVRVTGDDEIDKFESEFPDIEVPSQQQYTSPPPQQSYGTAAPFAPQPQPSAYSSTPILTQTIEDEPEVIRAWREKQQEEIKARDEASKIRREETIDKAEKAIEEFYENYAKKKERTIRDNKNSESEYLEELQASLSAGTTWDRICNLIELQNSQSKTIARTGPNTTDLSRFKEVLLRLKREGDAAPGAGGY</sequence>
<comment type="subcellular location">
    <subcellularLocation>
        <location evidence="1 6">Cytoplasmic vesicle membrane</location>
        <topology evidence="1 6">Peripheral membrane protein</topology>
        <orientation evidence="1 6">Cytoplasmic side</orientation>
    </subcellularLocation>
    <subcellularLocation>
        <location evidence="6">Membrane</location>
        <location evidence="6">Coated pit</location>
        <topology evidence="6">Peripheral membrane protein</topology>
        <orientation evidence="6">Cytoplasmic side</orientation>
    </subcellularLocation>
    <text evidence="6">Cytoplasmic face of coated pits and vesicles.</text>
</comment>
<keyword evidence="10" id="KW-1185">Reference proteome</keyword>
<evidence type="ECO:0000256" key="3">
    <source>
        <dbReference type="ARBA" id="ARBA00023136"/>
    </source>
</evidence>
<comment type="caution">
    <text evidence="9">The sequence shown here is derived from an EMBL/GenBank/DDBJ whole genome shotgun (WGS) entry which is preliminary data.</text>
</comment>
<evidence type="ECO:0000256" key="4">
    <source>
        <dbReference type="ARBA" id="ARBA00023176"/>
    </source>
</evidence>
<feature type="coiled-coil region" evidence="7">
    <location>
        <begin position="165"/>
        <end position="196"/>
    </location>
</feature>
<gene>
    <name evidence="9" type="ORF">D9613_000909</name>
</gene>
<evidence type="ECO:0000256" key="6">
    <source>
        <dbReference type="RuleBase" id="RU363137"/>
    </source>
</evidence>
<feature type="region of interest" description="Disordered" evidence="8">
    <location>
        <begin position="31"/>
        <end position="124"/>
    </location>
</feature>
<dbReference type="GO" id="GO:0030132">
    <property type="term" value="C:clathrin coat of coated pit"/>
    <property type="evidence" value="ECO:0007669"/>
    <property type="project" value="InterPro"/>
</dbReference>
<dbReference type="GO" id="GO:0005198">
    <property type="term" value="F:structural molecule activity"/>
    <property type="evidence" value="ECO:0007669"/>
    <property type="project" value="InterPro"/>
</dbReference>
<comment type="function">
    <text evidence="6">Clathrin is the major protein of the polyhedral coat of coated pits and vesicles.</text>
</comment>
<dbReference type="Pfam" id="PF01086">
    <property type="entry name" value="Clathrin_lg_ch"/>
    <property type="match status" value="1"/>
</dbReference>
<dbReference type="GO" id="GO:0072583">
    <property type="term" value="P:clathrin-dependent endocytosis"/>
    <property type="evidence" value="ECO:0007669"/>
    <property type="project" value="TreeGrafter"/>
</dbReference>
<dbReference type="PANTHER" id="PTHR10639">
    <property type="entry name" value="CLATHRIN LIGHT CHAIN"/>
    <property type="match status" value="1"/>
</dbReference>
<dbReference type="GO" id="GO:0006886">
    <property type="term" value="P:intracellular protein transport"/>
    <property type="evidence" value="ECO:0007669"/>
    <property type="project" value="InterPro"/>
</dbReference>
<keyword evidence="4 6" id="KW-0168">Coated pit</keyword>
<protein>
    <recommendedName>
        <fullName evidence="6">Clathrin light chain</fullName>
    </recommendedName>
</protein>
<feature type="compositionally biased region" description="Low complexity" evidence="8">
    <location>
        <begin position="93"/>
        <end position="124"/>
    </location>
</feature>
<keyword evidence="3 6" id="KW-0472">Membrane</keyword>
<keyword evidence="5 6" id="KW-0968">Cytoplasmic vesicle</keyword>
<dbReference type="Proteomes" id="UP000521872">
    <property type="component" value="Unassembled WGS sequence"/>
</dbReference>
<keyword evidence="7" id="KW-0175">Coiled coil</keyword>
<evidence type="ECO:0000256" key="5">
    <source>
        <dbReference type="ARBA" id="ARBA00023329"/>
    </source>
</evidence>
<comment type="similarity">
    <text evidence="2 6">Belongs to the clathrin light chain family.</text>
</comment>
<dbReference type="EMBL" id="JAACJL010000015">
    <property type="protein sequence ID" value="KAF4620348.1"/>
    <property type="molecule type" value="Genomic_DNA"/>
</dbReference>
<name>A0A8H4R016_9AGAR</name>
<evidence type="ECO:0000256" key="8">
    <source>
        <dbReference type="SAM" id="MobiDB-lite"/>
    </source>
</evidence>
<evidence type="ECO:0000256" key="7">
    <source>
        <dbReference type="SAM" id="Coils"/>
    </source>
</evidence>
<dbReference type="PANTHER" id="PTHR10639:SF7">
    <property type="entry name" value="CLATHRIN LIGHT CHAIN"/>
    <property type="match status" value="1"/>
</dbReference>
<evidence type="ECO:0000256" key="2">
    <source>
        <dbReference type="ARBA" id="ARBA00005263"/>
    </source>
</evidence>
<dbReference type="GO" id="GO:0032050">
    <property type="term" value="F:clathrin heavy chain binding"/>
    <property type="evidence" value="ECO:0007669"/>
    <property type="project" value="TreeGrafter"/>
</dbReference>
<dbReference type="InterPro" id="IPR000996">
    <property type="entry name" value="Clathrin_L-chain"/>
</dbReference>
<accession>A0A8H4R016</accession>
<evidence type="ECO:0000313" key="10">
    <source>
        <dbReference type="Proteomes" id="UP000521872"/>
    </source>
</evidence>
<organism evidence="9 10">
    <name type="scientific">Agrocybe pediades</name>
    <dbReference type="NCBI Taxonomy" id="84607"/>
    <lineage>
        <taxon>Eukaryota</taxon>
        <taxon>Fungi</taxon>
        <taxon>Dikarya</taxon>
        <taxon>Basidiomycota</taxon>
        <taxon>Agaricomycotina</taxon>
        <taxon>Agaricomycetes</taxon>
        <taxon>Agaricomycetidae</taxon>
        <taxon>Agaricales</taxon>
        <taxon>Agaricineae</taxon>
        <taxon>Strophariaceae</taxon>
        <taxon>Agrocybe</taxon>
    </lineage>
</organism>
<proteinExistence type="inferred from homology"/>
<dbReference type="GO" id="GO:0030130">
    <property type="term" value="C:clathrin coat of trans-Golgi network vesicle"/>
    <property type="evidence" value="ECO:0007669"/>
    <property type="project" value="InterPro"/>
</dbReference>
<feature type="compositionally biased region" description="Acidic residues" evidence="8">
    <location>
        <begin position="77"/>
        <end position="89"/>
    </location>
</feature>
<evidence type="ECO:0000313" key="9">
    <source>
        <dbReference type="EMBL" id="KAF4620348.1"/>
    </source>
</evidence>
<evidence type="ECO:0000256" key="1">
    <source>
        <dbReference type="ARBA" id="ARBA00004180"/>
    </source>
</evidence>